<organism evidence="2 3">
    <name type="scientific">[Mycobacterium] nativiensis</name>
    <dbReference type="NCBI Taxonomy" id="2855503"/>
    <lineage>
        <taxon>Bacteria</taxon>
        <taxon>Bacillati</taxon>
        <taxon>Actinomycetota</taxon>
        <taxon>Actinomycetes</taxon>
        <taxon>Mycobacteriales</taxon>
        <taxon>Mycobacteriaceae</taxon>
        <taxon>Mycolicibacter</taxon>
    </lineage>
</organism>
<dbReference type="Gene3D" id="1.10.10.10">
    <property type="entry name" value="Winged helix-like DNA-binding domain superfamily/Winged helix DNA-binding domain"/>
    <property type="match status" value="1"/>
</dbReference>
<evidence type="ECO:0000313" key="2">
    <source>
        <dbReference type="EMBL" id="MEB3034039.1"/>
    </source>
</evidence>
<proteinExistence type="predicted"/>
<protein>
    <submittedName>
        <fullName evidence="2">Helix-turn-helix domain-containing protein</fullName>
    </submittedName>
</protein>
<dbReference type="SMART" id="SM00346">
    <property type="entry name" value="HTH_ICLR"/>
    <property type="match status" value="1"/>
</dbReference>
<gene>
    <name evidence="2" type="ORF">KV113_21100</name>
</gene>
<reference evidence="2 3" key="1">
    <citation type="submission" date="2023-12" db="EMBL/GenBank/DDBJ databases">
        <title>Description of new species of Mycobacterium terrae complex isolated from sewage at the Sao Paulo Zoological Park Foundation in Brazil.</title>
        <authorList>
            <person name="Romagnoli C.L."/>
            <person name="Conceicao E.C."/>
            <person name="Machado E."/>
            <person name="Barreto L.B.P.F."/>
            <person name="Sharma A."/>
            <person name="Silva N.M."/>
            <person name="Marques L.E."/>
            <person name="Juliana M.A."/>
            <person name="Lourenco M.C.S."/>
            <person name="Digiampietri L.A."/>
            <person name="Suffys P.N."/>
            <person name="Viana-Niero C."/>
        </authorList>
    </citation>
    <scope>NUCLEOTIDE SEQUENCE [LARGE SCALE GENOMIC DNA]</scope>
    <source>
        <strain evidence="2 3">MYC340</strain>
    </source>
</reference>
<comment type="caution">
    <text evidence="2">The sequence shown here is derived from an EMBL/GenBank/DDBJ whole genome shotgun (WGS) entry which is preliminary data.</text>
</comment>
<dbReference type="InterPro" id="IPR036390">
    <property type="entry name" value="WH_DNA-bd_sf"/>
</dbReference>
<dbReference type="InterPro" id="IPR005471">
    <property type="entry name" value="Tscrpt_reg_IclR_N"/>
</dbReference>
<dbReference type="Pfam" id="PF09339">
    <property type="entry name" value="HTH_IclR"/>
    <property type="match status" value="1"/>
</dbReference>
<keyword evidence="3" id="KW-1185">Reference proteome</keyword>
<accession>A0ABU5Y1B2</accession>
<evidence type="ECO:0000313" key="3">
    <source>
        <dbReference type="Proteomes" id="UP001298593"/>
    </source>
</evidence>
<dbReference type="Proteomes" id="UP001298593">
    <property type="component" value="Unassembled WGS sequence"/>
</dbReference>
<dbReference type="EMBL" id="JAYJJU010000025">
    <property type="protein sequence ID" value="MEB3034039.1"/>
    <property type="molecule type" value="Genomic_DNA"/>
</dbReference>
<name>A0ABU5Y1B2_9MYCO</name>
<sequence>MAASEKSLVKSLQRGLQIINIVAAEGPLHAKLVARTVELPLATTYHLLRTLVHDGYLVRLDDGSYVLGERCRADVAATREMQELRYLAKVS</sequence>
<dbReference type="PROSITE" id="PS51077">
    <property type="entry name" value="HTH_ICLR"/>
    <property type="match status" value="1"/>
</dbReference>
<evidence type="ECO:0000259" key="1">
    <source>
        <dbReference type="PROSITE" id="PS51077"/>
    </source>
</evidence>
<dbReference type="RefSeq" id="WP_224972893.1">
    <property type="nucleotide sequence ID" value="NZ_JAYJJU010000025.1"/>
</dbReference>
<dbReference type="InterPro" id="IPR036388">
    <property type="entry name" value="WH-like_DNA-bd_sf"/>
</dbReference>
<dbReference type="SUPFAM" id="SSF46785">
    <property type="entry name" value="Winged helix' DNA-binding domain"/>
    <property type="match status" value="1"/>
</dbReference>
<feature type="domain" description="HTH iclR-type" evidence="1">
    <location>
        <begin position="9"/>
        <end position="69"/>
    </location>
</feature>